<feature type="chain" id="PRO_5015605185" evidence="1">
    <location>
        <begin position="23"/>
        <end position="308"/>
    </location>
</feature>
<dbReference type="EMBL" id="NHSJ01000025">
    <property type="protein sequence ID" value="PPQ33255.1"/>
    <property type="molecule type" value="Genomic_DNA"/>
</dbReference>
<evidence type="ECO:0000313" key="3">
    <source>
        <dbReference type="Proteomes" id="UP000239089"/>
    </source>
</evidence>
<comment type="caution">
    <text evidence="2">The sequence shown here is derived from an EMBL/GenBank/DDBJ whole genome shotgun (WGS) entry which is preliminary data.</text>
</comment>
<accession>A0A2S6NF33</accession>
<keyword evidence="3" id="KW-1185">Reference proteome</keyword>
<protein>
    <submittedName>
        <fullName evidence="2">Type IV secretion protein DotH</fullName>
    </submittedName>
</protein>
<dbReference type="OrthoDB" id="8682498at2"/>
<dbReference type="InterPro" id="IPR022073">
    <property type="entry name" value="T4BSS_DotH_IcmK"/>
</dbReference>
<feature type="signal peptide" evidence="1">
    <location>
        <begin position="1"/>
        <end position="22"/>
    </location>
</feature>
<dbReference type="Pfam" id="PF12293">
    <property type="entry name" value="T4BSS_DotH_IcmK"/>
    <property type="match status" value="1"/>
</dbReference>
<sequence length="308" mass="31677">MKAIHVCVVALAVLSSSVTAFAQQNGVAGGGGRQGKEEESIPLNPDIIREIGKRVGETRRAQEEVNTQRAAPQATRVNVGFAPGETTPIVRLVKGYPTAISFFDDTGQPWPIEWNTNSNPAGGGGSTCSETPAGGGGPGVASVGFYVCTPTVGSNVLQISPASIEPRGGLVVNLKNAPKPLSFLLVGGGGVYDADLTVHVSKRGPNARGPVTGPSAPDTASPFLTAMLQGVPPADAVPLNVSGVSPDDFRAWKIGDRVVIRTIYQLVSPEWFASEAAEGNVTVYSLPATPVVLLSKNGATVSASLSEP</sequence>
<gene>
    <name evidence="2" type="ORF">CCR94_02310</name>
</gene>
<dbReference type="Proteomes" id="UP000239089">
    <property type="component" value="Unassembled WGS sequence"/>
</dbReference>
<evidence type="ECO:0000313" key="2">
    <source>
        <dbReference type="EMBL" id="PPQ33255.1"/>
    </source>
</evidence>
<reference evidence="2 3" key="1">
    <citation type="journal article" date="2018" name="Arch. Microbiol.">
        <title>New insights into the metabolic potential of the phototrophic purple bacterium Rhodopila globiformis DSM 161(T) from its draft genome sequence and evidence for a vanadium-dependent nitrogenase.</title>
        <authorList>
            <person name="Imhoff J.F."/>
            <person name="Rahn T."/>
            <person name="Kunzel S."/>
            <person name="Neulinger S.C."/>
        </authorList>
    </citation>
    <scope>NUCLEOTIDE SEQUENCE [LARGE SCALE GENOMIC DNA]</scope>
    <source>
        <strain evidence="2 3">DSM 16996</strain>
    </source>
</reference>
<evidence type="ECO:0000256" key="1">
    <source>
        <dbReference type="SAM" id="SignalP"/>
    </source>
</evidence>
<organism evidence="2 3">
    <name type="scientific">Rhodoblastus sphagnicola</name>
    <dbReference type="NCBI Taxonomy" id="333368"/>
    <lineage>
        <taxon>Bacteria</taxon>
        <taxon>Pseudomonadati</taxon>
        <taxon>Pseudomonadota</taxon>
        <taxon>Alphaproteobacteria</taxon>
        <taxon>Hyphomicrobiales</taxon>
        <taxon>Rhodoblastaceae</taxon>
        <taxon>Rhodoblastus</taxon>
    </lineage>
</organism>
<proteinExistence type="predicted"/>
<dbReference type="AlphaFoldDB" id="A0A2S6NF33"/>
<name>A0A2S6NF33_9HYPH</name>
<keyword evidence="1" id="KW-0732">Signal</keyword>